<protein>
    <submittedName>
        <fullName evidence="1">Uncharacterized protein</fullName>
    </submittedName>
</protein>
<dbReference type="RefSeq" id="WP_114379077.1">
    <property type="nucleotide sequence ID" value="NZ_QPJD01000003.1"/>
</dbReference>
<dbReference type="OrthoDB" id="7942934at2"/>
<dbReference type="EMBL" id="QPJD01000003">
    <property type="protein sequence ID" value="RCW50236.1"/>
    <property type="molecule type" value="Genomic_DNA"/>
</dbReference>
<accession>A0A368W9M0</accession>
<evidence type="ECO:0000313" key="1">
    <source>
        <dbReference type="EMBL" id="RCW50236.1"/>
    </source>
</evidence>
<proteinExistence type="predicted"/>
<dbReference type="Proteomes" id="UP000252415">
    <property type="component" value="Unassembled WGS sequence"/>
</dbReference>
<organism evidence="1 2">
    <name type="scientific">Paenibacillus prosopidis</name>
    <dbReference type="NCBI Taxonomy" id="630520"/>
    <lineage>
        <taxon>Bacteria</taxon>
        <taxon>Bacillati</taxon>
        <taxon>Bacillota</taxon>
        <taxon>Bacilli</taxon>
        <taxon>Bacillales</taxon>
        <taxon>Paenibacillaceae</taxon>
        <taxon>Paenibacillus</taxon>
    </lineage>
</organism>
<keyword evidence="2" id="KW-1185">Reference proteome</keyword>
<name>A0A368W9M0_9BACL</name>
<gene>
    <name evidence="1" type="ORF">DFP97_103254</name>
</gene>
<reference evidence="1 2" key="1">
    <citation type="submission" date="2018-07" db="EMBL/GenBank/DDBJ databases">
        <title>Genomic Encyclopedia of Type Strains, Phase III (KMG-III): the genomes of soil and plant-associated and newly described type strains.</title>
        <authorList>
            <person name="Whitman W."/>
        </authorList>
    </citation>
    <scope>NUCLEOTIDE SEQUENCE [LARGE SCALE GENOMIC DNA]</scope>
    <source>
        <strain evidence="1 2">CECT 7506</strain>
    </source>
</reference>
<dbReference type="AlphaFoldDB" id="A0A368W9M0"/>
<evidence type="ECO:0000313" key="2">
    <source>
        <dbReference type="Proteomes" id="UP000252415"/>
    </source>
</evidence>
<comment type="caution">
    <text evidence="1">The sequence shown here is derived from an EMBL/GenBank/DDBJ whole genome shotgun (WGS) entry which is preliminary data.</text>
</comment>
<sequence>MSSDVQNNLQRIVRELGVDDIVALLSERISGADFNTLLLEVFREKTNKSSPSATNLLALHISDLIKSQKIATEKILSAYQQLTDMSGLNILETNPGCSPTFICFVW</sequence>